<dbReference type="HOGENOM" id="CLU_042344_3_1_9"/>
<dbReference type="OrthoDB" id="9805754at2"/>
<evidence type="ECO:0000259" key="9">
    <source>
        <dbReference type="Pfam" id="PF03807"/>
    </source>
</evidence>
<comment type="catalytic activity">
    <reaction evidence="6">
        <text>L-proline + NAD(+) = (S)-1-pyrroline-5-carboxylate + NADH + 2 H(+)</text>
        <dbReference type="Rhea" id="RHEA:14105"/>
        <dbReference type="ChEBI" id="CHEBI:15378"/>
        <dbReference type="ChEBI" id="CHEBI:17388"/>
        <dbReference type="ChEBI" id="CHEBI:57540"/>
        <dbReference type="ChEBI" id="CHEBI:57945"/>
        <dbReference type="ChEBI" id="CHEBI:60039"/>
        <dbReference type="EC" id="1.5.1.2"/>
    </reaction>
</comment>
<dbReference type="STRING" id="357809.Cphy_2914"/>
<evidence type="ECO:0000256" key="5">
    <source>
        <dbReference type="ARBA" id="ARBA00058118"/>
    </source>
</evidence>
<reference evidence="12" key="1">
    <citation type="submission" date="2007-11" db="EMBL/GenBank/DDBJ databases">
        <title>Complete genome sequence of Clostridium phytofermentans ISDg.</title>
        <authorList>
            <person name="Leschine S.B."/>
            <person name="Warnick T.A."/>
            <person name="Blanchard J.L."/>
            <person name="Schnell D.J."/>
            <person name="Petit E.L."/>
            <person name="LaTouf W.G."/>
            <person name="Copeland A."/>
            <person name="Lucas S."/>
            <person name="Lapidus A."/>
            <person name="Barry K."/>
            <person name="Glavina del Rio T."/>
            <person name="Dalin E."/>
            <person name="Tice H."/>
            <person name="Pitluck S."/>
            <person name="Kiss H."/>
            <person name="Brettin T."/>
            <person name="Bruce D."/>
            <person name="Detter J.C."/>
            <person name="Han C."/>
            <person name="Kuske C."/>
            <person name="Schmutz J."/>
            <person name="Larimer F."/>
            <person name="Land M."/>
            <person name="Hauser L."/>
            <person name="Kyrpides N."/>
            <person name="Kim E.A."/>
            <person name="Richardson P."/>
        </authorList>
    </citation>
    <scope>NUCLEOTIDE SEQUENCE [LARGE SCALE GENOMIC DNA]</scope>
    <source>
        <strain evidence="12">ATCC 700394 / DSM 18823 / ISDg</strain>
    </source>
</reference>
<dbReference type="GO" id="GO:0005737">
    <property type="term" value="C:cytoplasm"/>
    <property type="evidence" value="ECO:0007669"/>
    <property type="project" value="UniProtKB-SubCell"/>
</dbReference>
<keyword evidence="4 6" id="KW-0560">Oxidoreductase</keyword>
<dbReference type="Gene3D" id="3.40.50.720">
    <property type="entry name" value="NAD(P)-binding Rossmann-like Domain"/>
    <property type="match status" value="1"/>
</dbReference>
<dbReference type="RefSeq" id="WP_012200923.1">
    <property type="nucleotide sequence ID" value="NC_010001.1"/>
</dbReference>
<accession>A9KPJ8</accession>
<dbReference type="SUPFAM" id="SSF51735">
    <property type="entry name" value="NAD(P)-binding Rossmann-fold domains"/>
    <property type="match status" value="1"/>
</dbReference>
<dbReference type="EMBL" id="CP000885">
    <property type="protein sequence ID" value="ABX43272.1"/>
    <property type="molecule type" value="Genomic_DNA"/>
</dbReference>
<dbReference type="GO" id="GO:0004735">
    <property type="term" value="F:pyrroline-5-carboxylate reductase activity"/>
    <property type="evidence" value="ECO:0007669"/>
    <property type="project" value="UniProtKB-UniRule"/>
</dbReference>
<dbReference type="InterPro" id="IPR029036">
    <property type="entry name" value="P5CR_dimer"/>
</dbReference>
<evidence type="ECO:0000256" key="3">
    <source>
        <dbReference type="ARBA" id="ARBA00022857"/>
    </source>
</evidence>
<sequence>MLENITIGFIGFGNMAQALANGLLFKNVVKPRQIYASAKNYEKLCKNTREKGMIPCKSANELVEQCDIIIIAVKPFMVPEVITPIKELLQKKIVISVAAGYPFDKYEAILVPGTHHLSTIPNTPVSIGEGIIICENHHSLTKEEYDTVADLFSKIALLEFVDTKQLTVAGTLSGCGPAFVSMFLEALADGAVKHGLPRDTSYRLASQMVAGTGKLQIETGAHPGAMKDAVCSPGGTTIVGVATLERKGLRSAVIEAIDEIEKSRK</sequence>
<feature type="binding site" evidence="8">
    <location>
        <begin position="10"/>
        <end position="15"/>
    </location>
    <ligand>
        <name>NADP(+)</name>
        <dbReference type="ChEBI" id="CHEBI:58349"/>
    </ligand>
</feature>
<dbReference type="Pfam" id="PF14748">
    <property type="entry name" value="P5CR_dimer"/>
    <property type="match status" value="1"/>
</dbReference>
<dbReference type="eggNOG" id="COG0345">
    <property type="taxonomic scope" value="Bacteria"/>
</dbReference>
<keyword evidence="6" id="KW-0963">Cytoplasm</keyword>
<dbReference type="Proteomes" id="UP000000370">
    <property type="component" value="Chromosome"/>
</dbReference>
<keyword evidence="2 6" id="KW-0641">Proline biosynthesis</keyword>
<keyword evidence="6" id="KW-0028">Amino-acid biosynthesis</keyword>
<dbReference type="FunFam" id="1.10.3730.10:FF:000001">
    <property type="entry name" value="Pyrroline-5-carboxylate reductase"/>
    <property type="match status" value="1"/>
</dbReference>
<evidence type="ECO:0000313" key="12">
    <source>
        <dbReference type="Proteomes" id="UP000000370"/>
    </source>
</evidence>
<protein>
    <recommendedName>
        <fullName evidence="6 7">Pyrroline-5-carboxylate reductase</fullName>
        <shortName evidence="6">P5C reductase</shortName>
        <shortName evidence="6">P5CR</shortName>
        <ecNumber evidence="6 7">1.5.1.2</ecNumber>
    </recommendedName>
    <alternativeName>
        <fullName evidence="6">PCA reductase</fullName>
    </alternativeName>
</protein>
<dbReference type="KEGG" id="cpy:Cphy_2914"/>
<evidence type="ECO:0000313" key="11">
    <source>
        <dbReference type="EMBL" id="ABX43272.1"/>
    </source>
</evidence>
<dbReference type="AlphaFoldDB" id="A9KPJ8"/>
<keyword evidence="12" id="KW-1185">Reference proteome</keyword>
<proteinExistence type="inferred from homology"/>
<comment type="similarity">
    <text evidence="1 6">Belongs to the pyrroline-5-carboxylate reductase family.</text>
</comment>
<dbReference type="HAMAP" id="MF_01925">
    <property type="entry name" value="P5C_reductase"/>
    <property type="match status" value="1"/>
</dbReference>
<evidence type="ECO:0000256" key="6">
    <source>
        <dbReference type="HAMAP-Rule" id="MF_01925"/>
    </source>
</evidence>
<dbReference type="InterPro" id="IPR008927">
    <property type="entry name" value="6-PGluconate_DH-like_C_sf"/>
</dbReference>
<dbReference type="Gene3D" id="1.10.3730.10">
    <property type="entry name" value="ProC C-terminal domain-like"/>
    <property type="match status" value="1"/>
</dbReference>
<organism evidence="11 12">
    <name type="scientific">Lachnoclostridium phytofermentans (strain ATCC 700394 / DSM 18823 / ISDg)</name>
    <name type="common">Clostridium phytofermentans</name>
    <dbReference type="NCBI Taxonomy" id="357809"/>
    <lineage>
        <taxon>Bacteria</taxon>
        <taxon>Bacillati</taxon>
        <taxon>Bacillota</taxon>
        <taxon>Clostridia</taxon>
        <taxon>Lachnospirales</taxon>
        <taxon>Lachnospiraceae</taxon>
    </lineage>
</organism>
<comment type="subcellular location">
    <subcellularLocation>
        <location evidence="6">Cytoplasm</location>
    </subcellularLocation>
</comment>
<evidence type="ECO:0000256" key="1">
    <source>
        <dbReference type="ARBA" id="ARBA00005525"/>
    </source>
</evidence>
<evidence type="ECO:0000259" key="10">
    <source>
        <dbReference type="Pfam" id="PF14748"/>
    </source>
</evidence>
<feature type="domain" description="Pyrroline-5-carboxylate reductase catalytic N-terminal" evidence="9">
    <location>
        <begin position="6"/>
        <end position="100"/>
    </location>
</feature>
<evidence type="ECO:0000256" key="7">
    <source>
        <dbReference type="NCBIfam" id="TIGR00112"/>
    </source>
</evidence>
<dbReference type="NCBIfam" id="TIGR00112">
    <property type="entry name" value="proC"/>
    <property type="match status" value="1"/>
</dbReference>
<feature type="domain" description="Pyrroline-5-carboxylate reductase dimerisation" evidence="10">
    <location>
        <begin position="164"/>
        <end position="262"/>
    </location>
</feature>
<dbReference type="EC" id="1.5.1.2" evidence="6 7"/>
<comment type="pathway">
    <text evidence="6">Amino-acid biosynthesis; L-proline biosynthesis; L-proline from L-glutamate 5-semialdehyde: step 1/1.</text>
</comment>
<evidence type="ECO:0000256" key="2">
    <source>
        <dbReference type="ARBA" id="ARBA00022650"/>
    </source>
</evidence>
<gene>
    <name evidence="6" type="primary">proC</name>
    <name evidence="11" type="ordered locus">Cphy_2914</name>
</gene>
<evidence type="ECO:0000256" key="4">
    <source>
        <dbReference type="ARBA" id="ARBA00023002"/>
    </source>
</evidence>
<dbReference type="InterPro" id="IPR036291">
    <property type="entry name" value="NAD(P)-bd_dom_sf"/>
</dbReference>
<dbReference type="InterPro" id="IPR028939">
    <property type="entry name" value="P5C_Rdtase_cat_N"/>
</dbReference>
<dbReference type="PIRSF" id="PIRSF000193">
    <property type="entry name" value="Pyrrol-5-carb_rd"/>
    <property type="match status" value="1"/>
</dbReference>
<dbReference type="UniPathway" id="UPA00098">
    <property type="reaction ID" value="UER00361"/>
</dbReference>
<dbReference type="PANTHER" id="PTHR11645">
    <property type="entry name" value="PYRROLINE-5-CARBOXYLATE REDUCTASE"/>
    <property type="match status" value="1"/>
</dbReference>
<evidence type="ECO:0000256" key="8">
    <source>
        <dbReference type="PIRSR" id="PIRSR000193-1"/>
    </source>
</evidence>
<comment type="catalytic activity">
    <reaction evidence="6">
        <text>L-proline + NADP(+) = (S)-1-pyrroline-5-carboxylate + NADPH + 2 H(+)</text>
        <dbReference type="Rhea" id="RHEA:14109"/>
        <dbReference type="ChEBI" id="CHEBI:15378"/>
        <dbReference type="ChEBI" id="CHEBI:17388"/>
        <dbReference type="ChEBI" id="CHEBI:57783"/>
        <dbReference type="ChEBI" id="CHEBI:58349"/>
        <dbReference type="ChEBI" id="CHEBI:60039"/>
        <dbReference type="EC" id="1.5.1.2"/>
    </reaction>
</comment>
<dbReference type="Pfam" id="PF03807">
    <property type="entry name" value="F420_oxidored"/>
    <property type="match status" value="1"/>
</dbReference>
<dbReference type="InterPro" id="IPR000304">
    <property type="entry name" value="Pyrroline-COOH_reductase"/>
</dbReference>
<dbReference type="PANTHER" id="PTHR11645:SF0">
    <property type="entry name" value="PYRROLINE-5-CARBOXYLATE REDUCTASE 3"/>
    <property type="match status" value="1"/>
</dbReference>
<name>A9KPJ8_LACP7</name>
<keyword evidence="3 6" id="KW-0521">NADP</keyword>
<dbReference type="SUPFAM" id="SSF48179">
    <property type="entry name" value="6-phosphogluconate dehydrogenase C-terminal domain-like"/>
    <property type="match status" value="1"/>
</dbReference>
<dbReference type="GO" id="GO:0055129">
    <property type="term" value="P:L-proline biosynthetic process"/>
    <property type="evidence" value="ECO:0007669"/>
    <property type="project" value="UniProtKB-UniRule"/>
</dbReference>
<comment type="function">
    <text evidence="5 6">Catalyzes the reduction of 1-pyrroline-5-carboxylate (PCA) to L-proline.</text>
</comment>
<feature type="binding site" evidence="8">
    <location>
        <begin position="72"/>
        <end position="75"/>
    </location>
    <ligand>
        <name>NADP(+)</name>
        <dbReference type="ChEBI" id="CHEBI:58349"/>
    </ligand>
</feature>